<evidence type="ECO:0000313" key="3">
    <source>
        <dbReference type="EMBL" id="HCM30518.1"/>
    </source>
</evidence>
<accession>A0A2T1J3P1</accession>
<feature type="region of interest" description="Disordered" evidence="1">
    <location>
        <begin position="1"/>
        <end position="48"/>
    </location>
</feature>
<evidence type="ECO:0000313" key="5">
    <source>
        <dbReference type="Proteomes" id="UP000262257"/>
    </source>
</evidence>
<dbReference type="EMBL" id="VFBM01000002">
    <property type="protein sequence ID" value="TNX93635.1"/>
    <property type="molecule type" value="Genomic_DNA"/>
</dbReference>
<feature type="domain" description="Smr" evidence="2">
    <location>
        <begin position="143"/>
        <end position="219"/>
    </location>
</feature>
<dbReference type="Gene3D" id="3.30.1370.110">
    <property type="match status" value="1"/>
</dbReference>
<dbReference type="InterPro" id="IPR002625">
    <property type="entry name" value="Smr_dom"/>
</dbReference>
<dbReference type="GO" id="GO:0004520">
    <property type="term" value="F:DNA endonuclease activity"/>
    <property type="evidence" value="ECO:0007669"/>
    <property type="project" value="TreeGrafter"/>
</dbReference>
<dbReference type="RefSeq" id="WP_005015133.1">
    <property type="nucleotide sequence ID" value="NZ_BKHE01000074.1"/>
</dbReference>
<sequence length="229" mass="25492">MSKKDSTLSKDQQNLLKQFRKQISIPQSSPEAKQTEVQSARDDKDSGEDLDLFKKALQGVQPLQGSNIAQVEKTRKFKPNAQILAKRAAAEGPREVELAELSDTQAVLNPVGSQSKLSYRIATLQHKVFEDLKAGNLRWFEAVDLHGCTVEEAREAVLQIIQMAKDENQNVIKIVHGKGPEAVLKTYVNGWLRQHRDVLAFVSAPENQGGTGAVLVLLKRAEKNLKFKQ</sequence>
<dbReference type="InterPro" id="IPR036063">
    <property type="entry name" value="Smr_dom_sf"/>
</dbReference>
<evidence type="ECO:0000259" key="2">
    <source>
        <dbReference type="PROSITE" id="PS50828"/>
    </source>
</evidence>
<dbReference type="SMART" id="SM00463">
    <property type="entry name" value="SMR"/>
    <property type="match status" value="1"/>
</dbReference>
<dbReference type="Proteomes" id="UP000262257">
    <property type="component" value="Unassembled WGS sequence"/>
</dbReference>
<proteinExistence type="predicted"/>
<gene>
    <name evidence="3" type="ORF">DIC32_01710</name>
    <name evidence="4" type="ORF">FHY67_04130</name>
</gene>
<dbReference type="Proteomes" id="UP000314285">
    <property type="component" value="Unassembled WGS sequence"/>
</dbReference>
<dbReference type="Pfam" id="PF01713">
    <property type="entry name" value="Smr"/>
    <property type="match status" value="1"/>
</dbReference>
<name>A0A2T1J3P1_ACIRA</name>
<evidence type="ECO:0000313" key="6">
    <source>
        <dbReference type="Proteomes" id="UP000314285"/>
    </source>
</evidence>
<reference evidence="3 5" key="1">
    <citation type="journal article" date="2018" name="Nat. Biotechnol.">
        <title>A standardized bacterial taxonomy based on genome phylogeny substantially revises the tree of life.</title>
        <authorList>
            <person name="Parks D.H."/>
            <person name="Chuvochina M."/>
            <person name="Waite D.W."/>
            <person name="Rinke C."/>
            <person name="Skarshewski A."/>
            <person name="Chaumeil P.A."/>
            <person name="Hugenholtz P."/>
        </authorList>
    </citation>
    <scope>NUCLEOTIDE SEQUENCE [LARGE SCALE GENOMIC DNA]</scope>
    <source>
        <strain evidence="3">UBA10045</strain>
    </source>
</reference>
<dbReference type="AlphaFoldDB" id="A0A2T1J3P1"/>
<evidence type="ECO:0000256" key="1">
    <source>
        <dbReference type="SAM" id="MobiDB-lite"/>
    </source>
</evidence>
<organism evidence="4 6">
    <name type="scientific">Acinetobacter radioresistens</name>
    <dbReference type="NCBI Taxonomy" id="40216"/>
    <lineage>
        <taxon>Bacteria</taxon>
        <taxon>Pseudomonadati</taxon>
        <taxon>Pseudomonadota</taxon>
        <taxon>Gammaproteobacteria</taxon>
        <taxon>Moraxellales</taxon>
        <taxon>Moraxellaceae</taxon>
        <taxon>Acinetobacter</taxon>
    </lineage>
</organism>
<dbReference type="PANTHER" id="PTHR35562:SF2">
    <property type="entry name" value="DNA ENDONUCLEASE SMRA-RELATED"/>
    <property type="match status" value="1"/>
</dbReference>
<dbReference type="PANTHER" id="PTHR35562">
    <property type="entry name" value="DNA ENDONUCLEASE SMRA-RELATED"/>
    <property type="match status" value="1"/>
</dbReference>
<dbReference type="PROSITE" id="PS50828">
    <property type="entry name" value="SMR"/>
    <property type="match status" value="1"/>
</dbReference>
<dbReference type="EMBL" id="DPXL01000026">
    <property type="protein sequence ID" value="HCM30518.1"/>
    <property type="molecule type" value="Genomic_DNA"/>
</dbReference>
<dbReference type="SUPFAM" id="SSF160443">
    <property type="entry name" value="SMR domain-like"/>
    <property type="match status" value="1"/>
</dbReference>
<feature type="compositionally biased region" description="Polar residues" evidence="1">
    <location>
        <begin position="24"/>
        <end position="38"/>
    </location>
</feature>
<reference evidence="4 6" key="2">
    <citation type="submission" date="2019-06" db="EMBL/GenBank/DDBJ databases">
        <title>Genome of Acinetobacter radioresistens APH1, a phenol degrading strain.</title>
        <authorList>
            <person name="Liu Y."/>
        </authorList>
    </citation>
    <scope>NUCLEOTIDE SEQUENCE [LARGE SCALE GENOMIC DNA]</scope>
    <source>
        <strain evidence="4 6">APH1</strain>
    </source>
</reference>
<protein>
    <submittedName>
        <fullName evidence="4">DNA mismatch repair protein MutS</fullName>
    </submittedName>
</protein>
<dbReference type="STRING" id="40216.GCA_001917365_00634"/>
<evidence type="ECO:0000313" key="4">
    <source>
        <dbReference type="EMBL" id="TNX93635.1"/>
    </source>
</evidence>
<comment type="caution">
    <text evidence="4">The sequence shown here is derived from an EMBL/GenBank/DDBJ whole genome shotgun (WGS) entry which is preliminary data.</text>
</comment>